<organism evidence="8 9">
    <name type="scientific">Gynuella sunshinyii YC6258</name>
    <dbReference type="NCBI Taxonomy" id="1445510"/>
    <lineage>
        <taxon>Bacteria</taxon>
        <taxon>Pseudomonadati</taxon>
        <taxon>Pseudomonadota</taxon>
        <taxon>Gammaproteobacteria</taxon>
        <taxon>Oceanospirillales</taxon>
        <taxon>Saccharospirillaceae</taxon>
        <taxon>Gynuella</taxon>
    </lineage>
</organism>
<dbReference type="PANTHER" id="PTHR30341">
    <property type="entry name" value="SODIUM ION/PROTON ANTIPORTER NHAA-RELATED"/>
    <property type="match status" value="1"/>
</dbReference>
<dbReference type="AlphaFoldDB" id="A0A0C5VGI5"/>
<evidence type="ECO:0000256" key="6">
    <source>
        <dbReference type="ARBA" id="ARBA00023201"/>
    </source>
</evidence>
<dbReference type="GO" id="GO:0006885">
    <property type="term" value="P:regulation of pH"/>
    <property type="evidence" value="ECO:0007669"/>
    <property type="project" value="UniProtKB-UniRule"/>
</dbReference>
<evidence type="ECO:0000256" key="3">
    <source>
        <dbReference type="ARBA" id="ARBA00022692"/>
    </source>
</evidence>
<accession>A0A0C5VGI5</accession>
<feature type="transmembrane region" description="Helical" evidence="7">
    <location>
        <begin position="156"/>
        <end position="177"/>
    </location>
</feature>
<dbReference type="Gene3D" id="1.20.1530.10">
    <property type="entry name" value="Na+/H+ antiporter like domain"/>
    <property type="match status" value="1"/>
</dbReference>
<keyword evidence="7" id="KW-0813">Transport</keyword>
<keyword evidence="7" id="KW-0915">Sodium</keyword>
<comment type="subcellular location">
    <subcellularLocation>
        <location evidence="1">Cell inner membrane</location>
        <topology evidence="1">Multi-pass membrane protein</topology>
    </subcellularLocation>
    <subcellularLocation>
        <location evidence="7">Cell membrane</location>
        <topology evidence="7">Multi-pass membrane protein</topology>
    </subcellularLocation>
</comment>
<comment type="function">
    <text evidence="7">Na(+)/H(+) antiporter that extrudes sodium in exchange for external protons.</text>
</comment>
<feature type="transmembrane region" description="Helical" evidence="7">
    <location>
        <begin position="368"/>
        <end position="385"/>
    </location>
</feature>
<dbReference type="GO" id="GO:0015385">
    <property type="term" value="F:sodium:proton antiporter activity"/>
    <property type="evidence" value="ECO:0007669"/>
    <property type="project" value="UniProtKB-UniRule"/>
</dbReference>
<keyword evidence="9" id="KW-1185">Reference proteome</keyword>
<evidence type="ECO:0000256" key="7">
    <source>
        <dbReference type="HAMAP-Rule" id="MF_01844"/>
    </source>
</evidence>
<keyword evidence="5 7" id="KW-0472">Membrane</keyword>
<feature type="transmembrane region" description="Helical" evidence="7">
    <location>
        <begin position="130"/>
        <end position="149"/>
    </location>
</feature>
<name>A0A0C5VGI5_9GAMM</name>
<dbReference type="STRING" id="1445510.YC6258_01238"/>
<dbReference type="InterPro" id="IPR023171">
    <property type="entry name" value="Na/H_antiporter_dom_sf"/>
</dbReference>
<feature type="transmembrane region" description="Helical" evidence="7">
    <location>
        <begin position="98"/>
        <end position="118"/>
    </location>
</feature>
<dbReference type="Proteomes" id="UP000032266">
    <property type="component" value="Chromosome"/>
</dbReference>
<reference evidence="8 9" key="1">
    <citation type="submission" date="2014-01" db="EMBL/GenBank/DDBJ databases">
        <title>Full genme sequencing of cellulolytic bacterium Gynuella sunshinyii YC6258T gen. nov., sp. nov.</title>
        <authorList>
            <person name="Khan H."/>
            <person name="Chung E.J."/>
            <person name="Chung Y.R."/>
        </authorList>
    </citation>
    <scope>NUCLEOTIDE SEQUENCE [LARGE SCALE GENOMIC DNA]</scope>
    <source>
        <strain evidence="8 9">YC6258</strain>
    </source>
</reference>
<feature type="transmembrane region" description="Helical" evidence="7">
    <location>
        <begin position="213"/>
        <end position="241"/>
    </location>
</feature>
<evidence type="ECO:0000256" key="4">
    <source>
        <dbReference type="ARBA" id="ARBA00022989"/>
    </source>
</evidence>
<keyword evidence="3 7" id="KW-0812">Transmembrane</keyword>
<dbReference type="NCBIfam" id="TIGR00773">
    <property type="entry name" value="NhaA"/>
    <property type="match status" value="1"/>
</dbReference>
<evidence type="ECO:0000256" key="2">
    <source>
        <dbReference type="ARBA" id="ARBA00022475"/>
    </source>
</evidence>
<dbReference type="KEGG" id="gsn:YC6258_01238"/>
<comment type="catalytic activity">
    <reaction evidence="7">
        <text>Na(+)(in) + 2 H(+)(out) = Na(+)(out) + 2 H(+)(in)</text>
        <dbReference type="Rhea" id="RHEA:29251"/>
        <dbReference type="ChEBI" id="CHEBI:15378"/>
        <dbReference type="ChEBI" id="CHEBI:29101"/>
    </reaction>
</comment>
<dbReference type="Pfam" id="PF06965">
    <property type="entry name" value="Na_H_antiport_1"/>
    <property type="match status" value="1"/>
</dbReference>
<proteinExistence type="inferred from homology"/>
<dbReference type="NCBIfam" id="NF007112">
    <property type="entry name" value="PRK09561.1"/>
    <property type="match status" value="1"/>
</dbReference>
<keyword evidence="2 7" id="KW-1003">Cell membrane</keyword>
<feature type="transmembrane region" description="Helical" evidence="7">
    <location>
        <begin position="333"/>
        <end position="356"/>
    </location>
</feature>
<sequence>MFKKTVSLAERFFALESAGGLLLVGSAILAMLLANSPITAYYDLLIDTPVVLQIGALEVAKPLLLWVNDGLMAIFFLHVGLELKRELLDGQLSGPGQIVLPLAGAIGGMAVPALFYTAFNFNDPVAMQGWAIPAATDIAFSLGILSLLGTRVPTSLKLFLTSLAIFDDVGAIIIIAIFYSAHISMTSLLIVAVCIALLWLLNSNDVMAKTPYLIVGMIMWVATLKSGVHATLAGVVLALFIPLKNPDPSQPSPLKELEHELHSFVSFFILPFFAFCNSGIQLTGLTMQQVVQGIPAGIASGLFLGKQIGVMGFCWLAIKLKLAKLPDQVHWGSFWGVAILCGIGFTMSLFISSLAFEDGGSIQVIDRLGIVIGSLLSGVTGYLVLKYSLKDKPSS</sequence>
<comment type="similarity">
    <text evidence="7">Belongs to the NhaA Na(+)/H(+) (TC 2.A.33) antiporter family.</text>
</comment>
<dbReference type="HAMAP" id="MF_01844">
    <property type="entry name" value="NhaA"/>
    <property type="match status" value="1"/>
</dbReference>
<feature type="transmembrane region" description="Helical" evidence="7">
    <location>
        <begin position="54"/>
        <end position="77"/>
    </location>
</feature>
<protein>
    <recommendedName>
        <fullName evidence="7">Na(+)/H(+) antiporter NhaA</fullName>
    </recommendedName>
    <alternativeName>
        <fullName evidence="7">Sodium/proton antiporter NhaA</fullName>
    </alternativeName>
</protein>
<keyword evidence="7" id="KW-0406">Ion transport</keyword>
<evidence type="ECO:0000313" key="9">
    <source>
        <dbReference type="Proteomes" id="UP000032266"/>
    </source>
</evidence>
<keyword evidence="4 7" id="KW-1133">Transmembrane helix</keyword>
<feature type="transmembrane region" description="Helical" evidence="7">
    <location>
        <begin position="294"/>
        <end position="318"/>
    </location>
</feature>
<dbReference type="OrthoDB" id="9808135at2"/>
<evidence type="ECO:0000256" key="5">
    <source>
        <dbReference type="ARBA" id="ARBA00023136"/>
    </source>
</evidence>
<dbReference type="PANTHER" id="PTHR30341:SF0">
    <property type="entry name" value="NA(+)_H(+) ANTIPORTER NHAA"/>
    <property type="match status" value="1"/>
</dbReference>
<dbReference type="PATRIC" id="fig|1445510.3.peg.1208"/>
<dbReference type="RefSeq" id="WP_044616131.1">
    <property type="nucleotide sequence ID" value="NZ_CP007142.1"/>
</dbReference>
<dbReference type="GO" id="GO:0005886">
    <property type="term" value="C:plasma membrane"/>
    <property type="evidence" value="ECO:0007669"/>
    <property type="project" value="UniProtKB-SubCell"/>
</dbReference>
<dbReference type="NCBIfam" id="NF007111">
    <property type="entry name" value="PRK09560.1"/>
    <property type="match status" value="1"/>
</dbReference>
<feature type="transmembrane region" description="Helical" evidence="7">
    <location>
        <begin position="12"/>
        <end position="34"/>
    </location>
</feature>
<dbReference type="EMBL" id="CP007142">
    <property type="protein sequence ID" value="AJQ93286.1"/>
    <property type="molecule type" value="Genomic_DNA"/>
</dbReference>
<evidence type="ECO:0000313" key="8">
    <source>
        <dbReference type="EMBL" id="AJQ93286.1"/>
    </source>
</evidence>
<feature type="transmembrane region" description="Helical" evidence="7">
    <location>
        <begin position="261"/>
        <end position="282"/>
    </location>
</feature>
<evidence type="ECO:0000256" key="1">
    <source>
        <dbReference type="ARBA" id="ARBA00004429"/>
    </source>
</evidence>
<keyword evidence="7" id="KW-0050">Antiport</keyword>
<dbReference type="InterPro" id="IPR004670">
    <property type="entry name" value="NhaA"/>
</dbReference>
<gene>
    <name evidence="7" type="primary">nhaA</name>
    <name evidence="8" type="ORF">YC6258_01238</name>
</gene>
<feature type="transmembrane region" description="Helical" evidence="7">
    <location>
        <begin position="183"/>
        <end position="201"/>
    </location>
</feature>
<dbReference type="HOGENOM" id="CLU_015803_1_0_6"/>
<keyword evidence="6 7" id="KW-0739">Sodium transport</keyword>